<keyword evidence="2" id="KW-1185">Reference proteome</keyword>
<dbReference type="EMBL" id="CT573213">
    <property type="protein sequence ID" value="CAJ59090.1"/>
    <property type="molecule type" value="Genomic_DNA"/>
</dbReference>
<name>Q0RTK8_FRAAA</name>
<dbReference type="Proteomes" id="UP000000657">
    <property type="component" value="Chromosome"/>
</dbReference>
<proteinExistence type="predicted"/>
<evidence type="ECO:0000313" key="1">
    <source>
        <dbReference type="EMBL" id="CAJ59090.1"/>
    </source>
</evidence>
<dbReference type="AlphaFoldDB" id="Q0RTK8"/>
<dbReference type="HOGENOM" id="CLU_2632867_0_0_11"/>
<dbReference type="STRING" id="326424.FRAAL0415"/>
<accession>Q0RTK8</accession>
<dbReference type="KEGG" id="fal:FRAAL0415"/>
<protein>
    <submittedName>
        <fullName evidence="1">Uncharacterized protein</fullName>
    </submittedName>
</protein>
<sequence>MWTSSSSGVVRDPPTGPGVPVDVAAHVDLAVLHHPALSFRPWGPPTVRHRCYGSVALVEHPRVDRSATSFGFDHPPG</sequence>
<evidence type="ECO:0000313" key="2">
    <source>
        <dbReference type="Proteomes" id="UP000000657"/>
    </source>
</evidence>
<reference evidence="1 2" key="1">
    <citation type="journal article" date="2007" name="Genome Res.">
        <title>Genome characteristics of facultatively symbiotic Frankia sp. strains reflect host range and host plant biogeography.</title>
        <authorList>
            <person name="Normand P."/>
            <person name="Lapierre P."/>
            <person name="Tisa L.S."/>
            <person name="Gogarten J.P."/>
            <person name="Alloisio N."/>
            <person name="Bagnarol E."/>
            <person name="Bassi C.A."/>
            <person name="Berry A.M."/>
            <person name="Bickhart D.M."/>
            <person name="Choisne N."/>
            <person name="Couloux A."/>
            <person name="Cournoyer B."/>
            <person name="Cruveiller S."/>
            <person name="Daubin V."/>
            <person name="Demange N."/>
            <person name="Francino M.P."/>
            <person name="Goltsman E."/>
            <person name="Huang Y."/>
            <person name="Kopp O.R."/>
            <person name="Labarre L."/>
            <person name="Lapidus A."/>
            <person name="Lavire C."/>
            <person name="Marechal J."/>
            <person name="Martinez M."/>
            <person name="Mastronunzio J.E."/>
            <person name="Mullin B.C."/>
            <person name="Niemann J."/>
            <person name="Pujic P."/>
            <person name="Rawnsley T."/>
            <person name="Rouy Z."/>
            <person name="Schenowitz C."/>
            <person name="Sellstedt A."/>
            <person name="Tavares F."/>
            <person name="Tomkins J.P."/>
            <person name="Vallenet D."/>
            <person name="Valverde C."/>
            <person name="Wall L.G."/>
            <person name="Wang Y."/>
            <person name="Medigue C."/>
            <person name="Benson D.R."/>
        </authorList>
    </citation>
    <scope>NUCLEOTIDE SEQUENCE [LARGE SCALE GENOMIC DNA]</scope>
    <source>
        <strain evidence="2">DSM 45986 / CECT 9034 / ACN14a</strain>
    </source>
</reference>
<organism evidence="1 2">
    <name type="scientific">Frankia alni (strain DSM 45986 / CECT 9034 / ACN14a)</name>
    <dbReference type="NCBI Taxonomy" id="326424"/>
    <lineage>
        <taxon>Bacteria</taxon>
        <taxon>Bacillati</taxon>
        <taxon>Actinomycetota</taxon>
        <taxon>Actinomycetes</taxon>
        <taxon>Frankiales</taxon>
        <taxon>Frankiaceae</taxon>
        <taxon>Frankia</taxon>
    </lineage>
</organism>
<gene>
    <name evidence="1" type="ordered locus">FRAAL0415</name>
</gene>